<accession>A0A9Q1H7Z6</accession>
<gene>
    <name evidence="1" type="ORF">HOLleu_20401</name>
</gene>
<evidence type="ECO:0000313" key="1">
    <source>
        <dbReference type="EMBL" id="KAJ8036434.1"/>
    </source>
</evidence>
<keyword evidence="2" id="KW-1185">Reference proteome</keyword>
<evidence type="ECO:0000313" key="2">
    <source>
        <dbReference type="Proteomes" id="UP001152320"/>
    </source>
</evidence>
<name>A0A9Q1H7Z6_HOLLE</name>
<reference evidence="1" key="1">
    <citation type="submission" date="2021-10" db="EMBL/GenBank/DDBJ databases">
        <title>Tropical sea cucumber genome reveals ecological adaptation and Cuvierian tubules defense mechanism.</title>
        <authorList>
            <person name="Chen T."/>
        </authorList>
    </citation>
    <scope>NUCLEOTIDE SEQUENCE</scope>
    <source>
        <strain evidence="1">Nanhai2018</strain>
        <tissue evidence="1">Muscle</tissue>
    </source>
</reference>
<organism evidence="1 2">
    <name type="scientific">Holothuria leucospilota</name>
    <name type="common">Black long sea cucumber</name>
    <name type="synonym">Mertensiothuria leucospilota</name>
    <dbReference type="NCBI Taxonomy" id="206669"/>
    <lineage>
        <taxon>Eukaryota</taxon>
        <taxon>Metazoa</taxon>
        <taxon>Echinodermata</taxon>
        <taxon>Eleutherozoa</taxon>
        <taxon>Echinozoa</taxon>
        <taxon>Holothuroidea</taxon>
        <taxon>Aspidochirotacea</taxon>
        <taxon>Aspidochirotida</taxon>
        <taxon>Holothuriidae</taxon>
        <taxon>Holothuria</taxon>
    </lineage>
</organism>
<dbReference type="PANTHER" id="PTHR33332">
    <property type="entry name" value="REVERSE TRANSCRIPTASE DOMAIN-CONTAINING PROTEIN"/>
    <property type="match status" value="1"/>
</dbReference>
<sequence>MPNINISVDRVVKLLKELNPHKASGPDGIPAHILKMAAEEVAPALSLIFQTSLDTDNEILEPTDCHTYLGVDISNTLSWNQHINRITSSANRSLGFIKKNLYSFPKSIKANAYLTLVQPLLEYSSSVWDPYSASLVSEIEQIQRRAPRFLCNDYSSHSSVTELLRDLGWDSLKDRRTVIALHLPPFKLIYAAALEYKMLLQVKDTNHRTADKLAVSRYLNYHIITVRILQRSLSIYLNFRKRVRVPAIILPLIRVYLILVRLKAFEKL</sequence>
<comment type="caution">
    <text evidence="1">The sequence shown here is derived from an EMBL/GenBank/DDBJ whole genome shotgun (WGS) entry which is preliminary data.</text>
</comment>
<proteinExistence type="predicted"/>
<protein>
    <submittedName>
        <fullName evidence="1">Uncharacterized protein</fullName>
    </submittedName>
</protein>
<dbReference type="EMBL" id="JAIZAY010000009">
    <property type="protein sequence ID" value="KAJ8036434.1"/>
    <property type="molecule type" value="Genomic_DNA"/>
</dbReference>
<dbReference type="OrthoDB" id="6154697at2759"/>
<dbReference type="AlphaFoldDB" id="A0A9Q1H7Z6"/>
<dbReference type="Proteomes" id="UP001152320">
    <property type="component" value="Chromosome 9"/>
</dbReference>